<proteinExistence type="inferred from homology"/>
<dbReference type="InterPro" id="IPR036291">
    <property type="entry name" value="NAD(P)-bd_dom_sf"/>
</dbReference>
<dbReference type="Pfam" id="PF11578">
    <property type="entry name" value="DUF3237"/>
    <property type="match status" value="1"/>
</dbReference>
<dbReference type="GO" id="GO:0016491">
    <property type="term" value="F:oxidoreductase activity"/>
    <property type="evidence" value="ECO:0007669"/>
    <property type="project" value="UniProtKB-KW"/>
</dbReference>
<dbReference type="PANTHER" id="PTHR47706:SF4">
    <property type="entry name" value="NMRA-LIKE DOMAIN-CONTAINING PROTEIN"/>
    <property type="match status" value="1"/>
</dbReference>
<dbReference type="Proteomes" id="UP000434172">
    <property type="component" value="Unassembled WGS sequence"/>
</dbReference>
<evidence type="ECO:0000256" key="4">
    <source>
        <dbReference type="SAM" id="MobiDB-lite"/>
    </source>
</evidence>
<keyword evidence="2" id="KW-0521">NADP</keyword>
<gene>
    <name evidence="6" type="ORF">GQ607_008212</name>
</gene>
<dbReference type="AlphaFoldDB" id="A0A8H3WAQ7"/>
<name>A0A8H3WAQ7_9PEZI</name>
<dbReference type="PANTHER" id="PTHR47706">
    <property type="entry name" value="NMRA-LIKE FAMILY PROTEIN"/>
    <property type="match status" value="1"/>
</dbReference>
<evidence type="ECO:0000256" key="2">
    <source>
        <dbReference type="ARBA" id="ARBA00022857"/>
    </source>
</evidence>
<organism evidence="6 7">
    <name type="scientific">Colletotrichum asianum</name>
    <dbReference type="NCBI Taxonomy" id="702518"/>
    <lineage>
        <taxon>Eukaryota</taxon>
        <taxon>Fungi</taxon>
        <taxon>Dikarya</taxon>
        <taxon>Ascomycota</taxon>
        <taxon>Pezizomycotina</taxon>
        <taxon>Sordariomycetes</taxon>
        <taxon>Hypocreomycetidae</taxon>
        <taxon>Glomerellales</taxon>
        <taxon>Glomerellaceae</taxon>
        <taxon>Colletotrichum</taxon>
        <taxon>Colletotrichum gloeosporioides species complex</taxon>
    </lineage>
</organism>
<comment type="similarity">
    <text evidence="1">Belongs to the NmrA-type oxidoreductase family. Isoflavone reductase subfamily.</text>
</comment>
<keyword evidence="3" id="KW-0560">Oxidoreductase</keyword>
<evidence type="ECO:0000259" key="5">
    <source>
        <dbReference type="Pfam" id="PF05368"/>
    </source>
</evidence>
<evidence type="ECO:0000313" key="6">
    <source>
        <dbReference type="EMBL" id="KAF0324508.1"/>
    </source>
</evidence>
<dbReference type="OrthoDB" id="3549121at2759"/>
<dbReference type="SUPFAM" id="SSF51735">
    <property type="entry name" value="NAD(P)-binding Rossmann-fold domains"/>
    <property type="match status" value="1"/>
</dbReference>
<reference evidence="6 7" key="1">
    <citation type="submission" date="2019-12" db="EMBL/GenBank/DDBJ databases">
        <title>A genome sequence resource for the geographically widespread anthracnose pathogen Colletotrichum asianum.</title>
        <authorList>
            <person name="Meng Y."/>
        </authorList>
    </citation>
    <scope>NUCLEOTIDE SEQUENCE [LARGE SCALE GENOMIC DNA]</scope>
    <source>
        <strain evidence="6 7">ICMP 18580</strain>
    </source>
</reference>
<feature type="region of interest" description="Disordered" evidence="4">
    <location>
        <begin position="262"/>
        <end position="294"/>
    </location>
</feature>
<dbReference type="Gene3D" id="2.40.160.20">
    <property type="match status" value="1"/>
</dbReference>
<dbReference type="InterPro" id="IPR051609">
    <property type="entry name" value="NmrA/Isoflavone_reductase-like"/>
</dbReference>
<dbReference type="InterPro" id="IPR008030">
    <property type="entry name" value="NmrA-like"/>
</dbReference>
<dbReference type="Pfam" id="PF05368">
    <property type="entry name" value="NmrA"/>
    <property type="match status" value="1"/>
</dbReference>
<accession>A0A8H3WAQ7</accession>
<comment type="caution">
    <text evidence="6">The sequence shown here is derived from an EMBL/GenBank/DDBJ whole genome shotgun (WGS) entry which is preliminary data.</text>
</comment>
<dbReference type="EMBL" id="WOWK01000043">
    <property type="protein sequence ID" value="KAF0324508.1"/>
    <property type="molecule type" value="Genomic_DNA"/>
</dbReference>
<sequence>MVKVAIAGGSSSIGKAIFDAIGKLGVDDAIILGRKTTGDSNVVVVDYTSIQSLTEVLDTHEVHTVISTVSIADDASGMAQMNLIEAAVACQHTKRFMPSEFGAKYDDEFIRDIPTYEWKFKAVDRLKETDLEYTQFSNGMFMDYWLAPRIESAFRLNLSCWVDLENHVAAIPGDGNNPMVLTHSRDIGSFVAALLVPMSDINREDGRPSSYSHGFFKGAQGPSGPTATPKLKPEDLAWDPAWIPDRPGRGFYRIPERNLARHHGGWGGSGEKRVKTEEAPAQERAPGFAEGNSEVAENDAAKPSIDFPHPTMSIPPPSVEFGFRVAVQLANVSVHTAVPDNAKEVELFRVSSGSWSGSFGSGFVVAGGYYIDEASNGAPGVSKVGGLLKLWTNDVKPAEFELRISGSLSGPADVLKSLQNSPKKDVDSRQYSCRMSIHVTTGDERYAETLGAGLWVASGAWSKGEFIIE</sequence>
<dbReference type="Gene3D" id="3.40.50.720">
    <property type="entry name" value="NAD(P)-binding Rossmann-like Domain"/>
    <property type="match status" value="1"/>
</dbReference>
<evidence type="ECO:0000313" key="7">
    <source>
        <dbReference type="Proteomes" id="UP000434172"/>
    </source>
</evidence>
<evidence type="ECO:0000256" key="1">
    <source>
        <dbReference type="ARBA" id="ARBA00005725"/>
    </source>
</evidence>
<feature type="domain" description="NmrA-like" evidence="5">
    <location>
        <begin position="42"/>
        <end position="195"/>
    </location>
</feature>
<keyword evidence="7" id="KW-1185">Reference proteome</keyword>
<evidence type="ECO:0000256" key="3">
    <source>
        <dbReference type="ARBA" id="ARBA00023002"/>
    </source>
</evidence>
<protein>
    <recommendedName>
        <fullName evidence="5">NmrA-like domain-containing protein</fullName>
    </recommendedName>
</protein>